<dbReference type="InterPro" id="IPR002401">
    <property type="entry name" value="Cyt_P450_E_grp-I"/>
</dbReference>
<dbReference type="Gene3D" id="1.10.630.10">
    <property type="entry name" value="Cytochrome P450"/>
    <property type="match status" value="1"/>
</dbReference>
<dbReference type="GO" id="GO:0020037">
    <property type="term" value="F:heme binding"/>
    <property type="evidence" value="ECO:0007669"/>
    <property type="project" value="InterPro"/>
</dbReference>
<evidence type="ECO:0000256" key="4">
    <source>
        <dbReference type="ARBA" id="ARBA00022692"/>
    </source>
</evidence>
<dbReference type="Pfam" id="PF00067">
    <property type="entry name" value="p450"/>
    <property type="match status" value="1"/>
</dbReference>
<evidence type="ECO:0008006" key="14">
    <source>
        <dbReference type="Google" id="ProtNLM"/>
    </source>
</evidence>
<dbReference type="GO" id="GO:0005506">
    <property type="term" value="F:iron ion binding"/>
    <property type="evidence" value="ECO:0007669"/>
    <property type="project" value="InterPro"/>
</dbReference>
<name>A0A6V7NYZ2_ANACO</name>
<evidence type="ECO:0000256" key="1">
    <source>
        <dbReference type="ARBA" id="ARBA00004370"/>
    </source>
</evidence>
<evidence type="ECO:0000256" key="7">
    <source>
        <dbReference type="ARBA" id="ARBA00023002"/>
    </source>
</evidence>
<dbReference type="AlphaFoldDB" id="A0A6V7NYZ2"/>
<keyword evidence="6 12" id="KW-1133">Transmembrane helix</keyword>
<gene>
    <name evidence="13" type="ORF">CB5_LOCUS7013</name>
</gene>
<dbReference type="GO" id="GO:0006629">
    <property type="term" value="P:lipid metabolic process"/>
    <property type="evidence" value="ECO:0007669"/>
    <property type="project" value="UniProtKB-ARBA"/>
</dbReference>
<dbReference type="PANTHER" id="PTHR24282:SF255">
    <property type="entry name" value="CYTOCHROME P450 72A11-RELATED"/>
    <property type="match status" value="1"/>
</dbReference>
<dbReference type="SUPFAM" id="SSF48264">
    <property type="entry name" value="Cytochrome P450"/>
    <property type="match status" value="1"/>
</dbReference>
<comment type="similarity">
    <text evidence="2">Belongs to the cytochrome P450 family.</text>
</comment>
<evidence type="ECO:0000256" key="12">
    <source>
        <dbReference type="SAM" id="Phobius"/>
    </source>
</evidence>
<dbReference type="PRINTS" id="PR00385">
    <property type="entry name" value="P450"/>
</dbReference>
<protein>
    <recommendedName>
        <fullName evidence="14">Cytochrome P450 72A15</fullName>
    </recommendedName>
</protein>
<keyword evidence="5" id="KW-0479">Metal-binding</keyword>
<dbReference type="EMBL" id="LR862143">
    <property type="protein sequence ID" value="CAD1823802.1"/>
    <property type="molecule type" value="Genomic_DNA"/>
</dbReference>
<evidence type="ECO:0000313" key="13">
    <source>
        <dbReference type="EMBL" id="CAD1823802.1"/>
    </source>
</evidence>
<feature type="region of interest" description="Disordered" evidence="11">
    <location>
        <begin position="57"/>
        <end position="89"/>
    </location>
</feature>
<evidence type="ECO:0000256" key="2">
    <source>
        <dbReference type="ARBA" id="ARBA00010617"/>
    </source>
</evidence>
<proteinExistence type="inferred from homology"/>
<dbReference type="GO" id="GO:0016020">
    <property type="term" value="C:membrane"/>
    <property type="evidence" value="ECO:0007669"/>
    <property type="project" value="UniProtKB-SubCell"/>
</dbReference>
<dbReference type="PANTHER" id="PTHR24282">
    <property type="entry name" value="CYTOCHROME P450 FAMILY MEMBER"/>
    <property type="match status" value="1"/>
</dbReference>
<comment type="subcellular location">
    <subcellularLocation>
        <location evidence="1">Membrane</location>
    </subcellularLocation>
</comment>
<evidence type="ECO:0000256" key="10">
    <source>
        <dbReference type="ARBA" id="ARBA00023136"/>
    </source>
</evidence>
<evidence type="ECO:0000256" key="11">
    <source>
        <dbReference type="SAM" id="MobiDB-lite"/>
    </source>
</evidence>
<organism evidence="13">
    <name type="scientific">Ananas comosus var. bracteatus</name>
    <name type="common">red pineapple</name>
    <dbReference type="NCBI Taxonomy" id="296719"/>
    <lineage>
        <taxon>Eukaryota</taxon>
        <taxon>Viridiplantae</taxon>
        <taxon>Streptophyta</taxon>
        <taxon>Embryophyta</taxon>
        <taxon>Tracheophyta</taxon>
        <taxon>Spermatophyta</taxon>
        <taxon>Magnoliopsida</taxon>
        <taxon>Liliopsida</taxon>
        <taxon>Poales</taxon>
        <taxon>Bromeliaceae</taxon>
        <taxon>Bromelioideae</taxon>
        <taxon>Ananas</taxon>
    </lineage>
</organism>
<sequence length="492" mass="55762">MGVGIEVEVESPWRGRGARRRWWWWWWCGGDGGVVGGADGGVGAAAAEAAGAGAAVAGAAREPLPPLRRRPPGERPPQRHRPLPTPPSLPLPHRIVPVVFPLFHRTMQLHGKISFTWFGPTPRVTITDPELVREVLSNKFGHFEKPAVSPLVRLLLNGLAHYEGEKWARHRRILNPAFHLEKLKRMLPSFSTCCTELIARWENLVPSEGSSEIDVWPELQNFTGDVISRTAFGSSYQEGRRIFHLQSELAERLIQAFQYLHIPGYRFLPTKNNRRMKEIDGEIRSLLRGIIGKREKAIKVGEATNDDLLGLLLESNMRYFEENANSNLKMSTDEVIEECKLFYFAGQETTSVLLTWTMVALSMHPEWQARAREEVLQVFGNSRPDFEGLSRLKIVTMILYEVLRLYPPVIFVNRKTYKEMKLGGITYPPGVTLMLLIIFLHTILTSGAKTPPSSGRRDSLRGYQRLRKTKSRSFLSVGAPHLYRAKFRAARS</sequence>
<evidence type="ECO:0000256" key="6">
    <source>
        <dbReference type="ARBA" id="ARBA00022989"/>
    </source>
</evidence>
<keyword evidence="3" id="KW-0349">Heme</keyword>
<dbReference type="PRINTS" id="PR00463">
    <property type="entry name" value="EP450I"/>
</dbReference>
<dbReference type="InterPro" id="IPR050665">
    <property type="entry name" value="Cytochrome_P450_Monooxygen"/>
</dbReference>
<dbReference type="InterPro" id="IPR001128">
    <property type="entry name" value="Cyt_P450"/>
</dbReference>
<dbReference type="GO" id="GO:0004497">
    <property type="term" value="F:monooxygenase activity"/>
    <property type="evidence" value="ECO:0007669"/>
    <property type="project" value="UniProtKB-KW"/>
</dbReference>
<evidence type="ECO:0000256" key="3">
    <source>
        <dbReference type="ARBA" id="ARBA00022617"/>
    </source>
</evidence>
<keyword evidence="4 12" id="KW-0812">Transmembrane</keyword>
<dbReference type="InterPro" id="IPR036396">
    <property type="entry name" value="Cyt_P450_sf"/>
</dbReference>
<keyword evidence="10 12" id="KW-0472">Membrane</keyword>
<evidence type="ECO:0000256" key="8">
    <source>
        <dbReference type="ARBA" id="ARBA00023004"/>
    </source>
</evidence>
<evidence type="ECO:0000256" key="5">
    <source>
        <dbReference type="ARBA" id="ARBA00022723"/>
    </source>
</evidence>
<accession>A0A6V7NYZ2</accession>
<keyword evidence="8" id="KW-0408">Iron</keyword>
<keyword evidence="9" id="KW-0503">Monooxygenase</keyword>
<feature type="transmembrane region" description="Helical" evidence="12">
    <location>
        <begin position="425"/>
        <end position="444"/>
    </location>
</feature>
<dbReference type="GO" id="GO:0016705">
    <property type="term" value="F:oxidoreductase activity, acting on paired donors, with incorporation or reduction of molecular oxygen"/>
    <property type="evidence" value="ECO:0007669"/>
    <property type="project" value="InterPro"/>
</dbReference>
<keyword evidence="7" id="KW-0560">Oxidoreductase</keyword>
<evidence type="ECO:0000256" key="9">
    <source>
        <dbReference type="ARBA" id="ARBA00023033"/>
    </source>
</evidence>
<reference evidence="13" key="1">
    <citation type="submission" date="2020-07" db="EMBL/GenBank/DDBJ databases">
        <authorList>
            <person name="Lin J."/>
        </authorList>
    </citation>
    <scope>NUCLEOTIDE SEQUENCE</scope>
</reference>